<sequence>MLVAERYEQILQLVDEQGSARVTELSEQFGVTEETIRRDLDHLEKQKRIKRSHGGAVSVKQEKTETPYFEREITNVEEKNKIANKALEFVEENDRIILDASSTAWYMAKGLPDIPLIVLTNSIKVSAELSDKYNIQVISTGGILSSRSLSFVGPLAEYGMDIYHVDKVFFSCQGVHVGKGLSDSNELQAHLKQKMIEVGDKVFLLADHTKYDVQSFTRVADWDKIDTLITDELTEDYRVYLQEKELEIHTLNEQ</sequence>
<dbReference type="Gene3D" id="3.40.50.1360">
    <property type="match status" value="1"/>
</dbReference>
<dbReference type="PANTHER" id="PTHR30363">
    <property type="entry name" value="HTH-TYPE TRANSCRIPTIONAL REGULATOR SRLR-RELATED"/>
    <property type="match status" value="1"/>
</dbReference>
<feature type="domain" description="HTH deoR-type" evidence="4">
    <location>
        <begin position="3"/>
        <end position="58"/>
    </location>
</feature>
<evidence type="ECO:0000313" key="6">
    <source>
        <dbReference type="Proteomes" id="UP000275076"/>
    </source>
</evidence>
<dbReference type="AlphaFoldDB" id="A0A428N9C1"/>
<dbReference type="SUPFAM" id="SSF100950">
    <property type="entry name" value="NagB/RpiA/CoA transferase-like"/>
    <property type="match status" value="1"/>
</dbReference>
<keyword evidence="3" id="KW-0804">Transcription</keyword>
<gene>
    <name evidence="5" type="ORF">D7Z54_03175</name>
</gene>
<dbReference type="Pfam" id="PF00455">
    <property type="entry name" value="DeoRC"/>
    <property type="match status" value="1"/>
</dbReference>
<dbReference type="GO" id="GO:0003700">
    <property type="term" value="F:DNA-binding transcription factor activity"/>
    <property type="evidence" value="ECO:0007669"/>
    <property type="project" value="InterPro"/>
</dbReference>
<dbReference type="PANTHER" id="PTHR30363:SF44">
    <property type="entry name" value="AGA OPERON TRANSCRIPTIONAL REPRESSOR-RELATED"/>
    <property type="match status" value="1"/>
</dbReference>
<dbReference type="PRINTS" id="PR00037">
    <property type="entry name" value="HTHLACR"/>
</dbReference>
<dbReference type="PROSITE" id="PS51000">
    <property type="entry name" value="HTH_DEOR_2"/>
    <property type="match status" value="1"/>
</dbReference>
<protein>
    <submittedName>
        <fullName evidence="5">DeoR/GlpR transcriptional regulator</fullName>
    </submittedName>
</protein>
<keyword evidence="1" id="KW-0805">Transcription regulation</keyword>
<dbReference type="Gene3D" id="1.10.10.10">
    <property type="entry name" value="Winged helix-like DNA-binding domain superfamily/Winged helix DNA-binding domain"/>
    <property type="match status" value="1"/>
</dbReference>
<dbReference type="InterPro" id="IPR037171">
    <property type="entry name" value="NagB/RpiA_transferase-like"/>
</dbReference>
<dbReference type="OrthoDB" id="9797223at2"/>
<dbReference type="Pfam" id="PF08220">
    <property type="entry name" value="HTH_DeoR"/>
    <property type="match status" value="1"/>
</dbReference>
<evidence type="ECO:0000313" key="5">
    <source>
        <dbReference type="EMBL" id="RSL34987.1"/>
    </source>
</evidence>
<comment type="caution">
    <text evidence="5">The sequence shown here is derived from an EMBL/GenBank/DDBJ whole genome shotgun (WGS) entry which is preliminary data.</text>
</comment>
<dbReference type="GO" id="GO:0003677">
    <property type="term" value="F:DNA binding"/>
    <property type="evidence" value="ECO:0007669"/>
    <property type="project" value="UniProtKB-KW"/>
</dbReference>
<dbReference type="SUPFAM" id="SSF46785">
    <property type="entry name" value="Winged helix' DNA-binding domain"/>
    <property type="match status" value="1"/>
</dbReference>
<dbReference type="InterPro" id="IPR036388">
    <property type="entry name" value="WH-like_DNA-bd_sf"/>
</dbReference>
<dbReference type="InterPro" id="IPR014036">
    <property type="entry name" value="DeoR-like_C"/>
</dbReference>
<evidence type="ECO:0000256" key="2">
    <source>
        <dbReference type="ARBA" id="ARBA00023125"/>
    </source>
</evidence>
<dbReference type="SMART" id="SM00420">
    <property type="entry name" value="HTH_DEOR"/>
    <property type="match status" value="1"/>
</dbReference>
<evidence type="ECO:0000256" key="1">
    <source>
        <dbReference type="ARBA" id="ARBA00023015"/>
    </source>
</evidence>
<dbReference type="PROSITE" id="PS00894">
    <property type="entry name" value="HTH_DEOR_1"/>
    <property type="match status" value="1"/>
</dbReference>
<dbReference type="Proteomes" id="UP000275076">
    <property type="component" value="Unassembled WGS sequence"/>
</dbReference>
<dbReference type="InterPro" id="IPR001034">
    <property type="entry name" value="DeoR_HTH"/>
</dbReference>
<accession>A0A428N9C1</accession>
<dbReference type="InterPro" id="IPR050313">
    <property type="entry name" value="Carb_Metab_HTH_regulators"/>
</dbReference>
<dbReference type="InterPro" id="IPR018356">
    <property type="entry name" value="Tscrpt_reg_HTH_DeoR_CS"/>
</dbReference>
<name>A0A428N9C1_9BACI</name>
<evidence type="ECO:0000256" key="3">
    <source>
        <dbReference type="ARBA" id="ARBA00023163"/>
    </source>
</evidence>
<keyword evidence="6" id="KW-1185">Reference proteome</keyword>
<dbReference type="RefSeq" id="WP_125554550.1">
    <property type="nucleotide sequence ID" value="NZ_RBVX01000002.1"/>
</dbReference>
<proteinExistence type="predicted"/>
<organism evidence="5 6">
    <name type="scientific">Salibacterium salarium</name>
    <dbReference type="NCBI Taxonomy" id="284579"/>
    <lineage>
        <taxon>Bacteria</taxon>
        <taxon>Bacillati</taxon>
        <taxon>Bacillota</taxon>
        <taxon>Bacilli</taxon>
        <taxon>Bacillales</taxon>
        <taxon>Bacillaceae</taxon>
    </lineage>
</organism>
<reference evidence="5 6" key="1">
    <citation type="submission" date="2018-10" db="EMBL/GenBank/DDBJ databases">
        <title>Draft genome sequence of Bacillus salarius IM0101, isolated from a hypersaline soil in Inner Mongolia, China.</title>
        <authorList>
            <person name="Yamprayoonswat W."/>
            <person name="Boonvisut S."/>
            <person name="Jumpathong W."/>
            <person name="Sittihan S."/>
            <person name="Ruangsuj P."/>
            <person name="Wanthongcharoen S."/>
            <person name="Thongpramul N."/>
            <person name="Pimmason S."/>
            <person name="Yu B."/>
            <person name="Yasawong M."/>
        </authorList>
    </citation>
    <scope>NUCLEOTIDE SEQUENCE [LARGE SCALE GENOMIC DNA]</scope>
    <source>
        <strain evidence="5 6">IM0101</strain>
    </source>
</reference>
<dbReference type="InterPro" id="IPR036390">
    <property type="entry name" value="WH_DNA-bd_sf"/>
</dbReference>
<keyword evidence="2" id="KW-0238">DNA-binding</keyword>
<evidence type="ECO:0000259" key="4">
    <source>
        <dbReference type="PROSITE" id="PS51000"/>
    </source>
</evidence>
<dbReference type="SMART" id="SM01134">
    <property type="entry name" value="DeoRC"/>
    <property type="match status" value="1"/>
</dbReference>
<dbReference type="EMBL" id="RBVX01000002">
    <property type="protein sequence ID" value="RSL34987.1"/>
    <property type="molecule type" value="Genomic_DNA"/>
</dbReference>